<keyword evidence="2" id="KW-1185">Reference proteome</keyword>
<gene>
    <name evidence="1" type="ORF">P8625_06820</name>
</gene>
<dbReference type="EMBL" id="CP122539">
    <property type="protein sequence ID" value="WGH76848.1"/>
    <property type="molecule type" value="Genomic_DNA"/>
</dbReference>
<reference evidence="1 2" key="1">
    <citation type="submission" date="2023-04" db="EMBL/GenBank/DDBJ databases">
        <title>Tenacibaculum tangerinum sp. nov., isolated from sea tidal flat of South Korea.</title>
        <authorList>
            <person name="Lee S.H."/>
            <person name="Kim J.-J."/>
        </authorList>
    </citation>
    <scope>NUCLEOTIDE SEQUENCE [LARGE SCALE GENOMIC DNA]</scope>
    <source>
        <strain evidence="1 2">GRR-S3-23</strain>
    </source>
</reference>
<dbReference type="RefSeq" id="WP_279652708.1">
    <property type="nucleotide sequence ID" value="NZ_CP122539.1"/>
</dbReference>
<proteinExistence type="predicted"/>
<protein>
    <recommendedName>
        <fullName evidence="3">Chitin-binding type-1 domain-containing protein</fullName>
    </recommendedName>
</protein>
<evidence type="ECO:0000313" key="1">
    <source>
        <dbReference type="EMBL" id="WGH76848.1"/>
    </source>
</evidence>
<organism evidence="1 2">
    <name type="scientific">Tenacibaculum tangerinum</name>
    <dbReference type="NCBI Taxonomy" id="3038772"/>
    <lineage>
        <taxon>Bacteria</taxon>
        <taxon>Pseudomonadati</taxon>
        <taxon>Bacteroidota</taxon>
        <taxon>Flavobacteriia</taxon>
        <taxon>Flavobacteriales</taxon>
        <taxon>Flavobacteriaceae</taxon>
        <taxon>Tenacibaculum</taxon>
    </lineage>
</organism>
<accession>A0ABY8L912</accession>
<name>A0ABY8L912_9FLAO</name>
<sequence>MKKQILNLGTILDKATQKLINGGDNPVGFCDENNSCPSGQYCNGFYCYVDNDNGAGGSNNCTHPWQFCPNGGISCTGC</sequence>
<evidence type="ECO:0000313" key="2">
    <source>
        <dbReference type="Proteomes" id="UP001232001"/>
    </source>
</evidence>
<dbReference type="Proteomes" id="UP001232001">
    <property type="component" value="Chromosome"/>
</dbReference>
<evidence type="ECO:0008006" key="3">
    <source>
        <dbReference type="Google" id="ProtNLM"/>
    </source>
</evidence>